<evidence type="ECO:0000256" key="4">
    <source>
        <dbReference type="ARBA" id="ARBA00011081"/>
    </source>
</evidence>
<dbReference type="InterPro" id="IPR005477">
    <property type="entry name" value="Dxylulose-5-P_synthase"/>
</dbReference>
<evidence type="ECO:0000313" key="16">
    <source>
        <dbReference type="Proteomes" id="UP000588158"/>
    </source>
</evidence>
<dbReference type="PANTHER" id="PTHR43322">
    <property type="entry name" value="1-D-DEOXYXYLULOSE 5-PHOSPHATE SYNTHASE-RELATED"/>
    <property type="match status" value="1"/>
</dbReference>
<dbReference type="InterPro" id="IPR033248">
    <property type="entry name" value="Transketolase_C"/>
</dbReference>
<dbReference type="InterPro" id="IPR005475">
    <property type="entry name" value="Transketolase-like_Pyr-bd"/>
</dbReference>
<comment type="cofactor">
    <cofactor evidence="1">
        <name>Mg(2+)</name>
        <dbReference type="ChEBI" id="CHEBI:18420"/>
    </cofactor>
</comment>
<name>A0A841AD93_9MICO</name>
<dbReference type="GO" id="GO:0016114">
    <property type="term" value="P:terpenoid biosynthetic process"/>
    <property type="evidence" value="ECO:0007669"/>
    <property type="project" value="InterPro"/>
</dbReference>
<dbReference type="Pfam" id="PF13292">
    <property type="entry name" value="DXP_synthase_N"/>
    <property type="match status" value="2"/>
</dbReference>
<evidence type="ECO:0000256" key="13">
    <source>
        <dbReference type="SAM" id="MobiDB-lite"/>
    </source>
</evidence>
<dbReference type="InterPro" id="IPR049557">
    <property type="entry name" value="Transketolase_CS"/>
</dbReference>
<sequence length="621" mass="63795">MSTTEQRAVAVSRPAASVTPSSPASAPEEPAIPESPEALRALPAHQLPGLARTLRRRLVEICSEAGGHLGPNLGVVELTLALHREFRSPQEPIVFDTGHQAYVHKMLTGRADLEGLRRQGGISGYPDRGESPHDVVENSHASGSIAWAHGIDRAHRLAGTAGVAVAVIGDGALTGGVGLEALNELASDTGSRTVVVLNDNTRSYAPTVGGIARHLAALREGRLRAGEDVFTGLGLTYLGPIDGHDHGALASAMHRARAAAEDPDSSGVVVHVLTRKGAGFARAEADAVDHWHATGPFSLEGEEATKPAARTWSARLGETVLEAARADERVVAVSAAMVDPVGLTPLQQEMPGRVLDVGIAEQLALDTAAGLAAGGRRPLVALYATFLNRAHDQLLLDLALHGEDVTITLDRAGVTGDDGPSHHGIWDLALASQVPGLSLWAPRDGARLDAAVPAALATSGPSIVRFPKGACPSDLPALAALPAGDVLSGDAEAAVDVLLVSIGALADRAVTAAEQLRAQHPALNVLVLDPVQALPLSPALLEFAASARAVVTLEDGLGERGIGAALAAALGRRATLSAPAPVVRTLGIALEFIPHAKRDAILTAQGLDAAGIAATLEELVG</sequence>
<dbReference type="SUPFAM" id="SSF52518">
    <property type="entry name" value="Thiamin diphosphate-binding fold (THDP-binding)"/>
    <property type="match status" value="2"/>
</dbReference>
<keyword evidence="11" id="KW-0786">Thiamine pyrophosphate</keyword>
<dbReference type="Gene3D" id="3.40.50.920">
    <property type="match status" value="1"/>
</dbReference>
<protein>
    <recommendedName>
        <fullName evidence="6">1-deoxy-D-xylulose-5-phosphate synthase</fullName>
        <ecNumber evidence="6">2.2.1.7</ecNumber>
    </recommendedName>
</protein>
<dbReference type="PANTHER" id="PTHR43322:SF5">
    <property type="entry name" value="1-DEOXY-D-XYLULOSE-5-PHOSPHATE SYNTHASE, CHLOROPLASTIC"/>
    <property type="match status" value="1"/>
</dbReference>
<dbReference type="GO" id="GO:0008661">
    <property type="term" value="F:1-deoxy-D-xylulose-5-phosphate synthase activity"/>
    <property type="evidence" value="ECO:0007669"/>
    <property type="project" value="UniProtKB-EC"/>
</dbReference>
<comment type="cofactor">
    <cofactor evidence="2">
        <name>thiamine diphosphate</name>
        <dbReference type="ChEBI" id="CHEBI:58937"/>
    </cofactor>
</comment>
<evidence type="ECO:0000313" key="15">
    <source>
        <dbReference type="EMBL" id="MBB5831591.1"/>
    </source>
</evidence>
<dbReference type="PROSITE" id="PS00801">
    <property type="entry name" value="TRANSKETOLASE_1"/>
    <property type="match status" value="1"/>
</dbReference>
<keyword evidence="10" id="KW-0784">Thiamine biosynthesis</keyword>
<evidence type="ECO:0000256" key="11">
    <source>
        <dbReference type="ARBA" id="ARBA00023052"/>
    </source>
</evidence>
<dbReference type="Proteomes" id="UP000588158">
    <property type="component" value="Unassembled WGS sequence"/>
</dbReference>
<gene>
    <name evidence="15" type="ORF">HNR70_001404</name>
</gene>
<accession>A0A841AD93</accession>
<proteinExistence type="inferred from homology"/>
<comment type="subunit">
    <text evidence="5">Homodimer.</text>
</comment>
<keyword evidence="12" id="KW-0414">Isoprene biosynthesis</keyword>
<dbReference type="GO" id="GO:0000287">
    <property type="term" value="F:magnesium ion binding"/>
    <property type="evidence" value="ECO:0007669"/>
    <property type="project" value="UniProtKB-ARBA"/>
</dbReference>
<dbReference type="Gene3D" id="3.40.50.970">
    <property type="match status" value="2"/>
</dbReference>
<dbReference type="SUPFAM" id="SSF52922">
    <property type="entry name" value="TK C-terminal domain-like"/>
    <property type="match status" value="1"/>
</dbReference>
<dbReference type="Pfam" id="PF02779">
    <property type="entry name" value="Transket_pyr"/>
    <property type="match status" value="1"/>
</dbReference>
<dbReference type="PROSITE" id="PS00802">
    <property type="entry name" value="TRANSKETOLASE_2"/>
    <property type="match status" value="1"/>
</dbReference>
<keyword evidence="7 15" id="KW-0808">Transferase</keyword>
<evidence type="ECO:0000256" key="1">
    <source>
        <dbReference type="ARBA" id="ARBA00001946"/>
    </source>
</evidence>
<evidence type="ECO:0000256" key="10">
    <source>
        <dbReference type="ARBA" id="ARBA00022977"/>
    </source>
</evidence>
<evidence type="ECO:0000256" key="3">
    <source>
        <dbReference type="ARBA" id="ARBA00004980"/>
    </source>
</evidence>
<comment type="caution">
    <text evidence="15">The sequence shown here is derived from an EMBL/GenBank/DDBJ whole genome shotgun (WGS) entry which is preliminary data.</text>
</comment>
<keyword evidence="16" id="KW-1185">Reference proteome</keyword>
<organism evidence="15 16">
    <name type="scientific">Brachybacterium aquaticum</name>
    <dbReference type="NCBI Taxonomy" id="1432564"/>
    <lineage>
        <taxon>Bacteria</taxon>
        <taxon>Bacillati</taxon>
        <taxon>Actinomycetota</taxon>
        <taxon>Actinomycetes</taxon>
        <taxon>Micrococcales</taxon>
        <taxon>Dermabacteraceae</taxon>
        <taxon>Brachybacterium</taxon>
    </lineage>
</organism>
<dbReference type="RefSeq" id="WP_312857600.1">
    <property type="nucleotide sequence ID" value="NZ_JACHLZ010000001.1"/>
</dbReference>
<dbReference type="InterPro" id="IPR020826">
    <property type="entry name" value="Transketolase_BS"/>
</dbReference>
<feature type="domain" description="Transketolase-like pyrimidine-binding" evidence="14">
    <location>
        <begin position="310"/>
        <end position="473"/>
    </location>
</feature>
<reference evidence="15 16" key="1">
    <citation type="submission" date="2020-08" db="EMBL/GenBank/DDBJ databases">
        <title>Sequencing the genomes of 1000 actinobacteria strains.</title>
        <authorList>
            <person name="Klenk H.-P."/>
        </authorList>
    </citation>
    <scope>NUCLEOTIDE SEQUENCE [LARGE SCALE GENOMIC DNA]</scope>
    <source>
        <strain evidence="15 16">DSM 28796</strain>
    </source>
</reference>
<dbReference type="AlphaFoldDB" id="A0A841AD93"/>
<dbReference type="UniPathway" id="UPA00064">
    <property type="reaction ID" value="UER00091"/>
</dbReference>
<evidence type="ECO:0000256" key="7">
    <source>
        <dbReference type="ARBA" id="ARBA00022679"/>
    </source>
</evidence>
<dbReference type="CDD" id="cd07033">
    <property type="entry name" value="TPP_PYR_DXS_TK_like"/>
    <property type="match status" value="1"/>
</dbReference>
<dbReference type="EC" id="2.2.1.7" evidence="6"/>
<dbReference type="EMBL" id="JACHLZ010000001">
    <property type="protein sequence ID" value="MBB5831591.1"/>
    <property type="molecule type" value="Genomic_DNA"/>
</dbReference>
<dbReference type="GO" id="GO:0009228">
    <property type="term" value="P:thiamine biosynthetic process"/>
    <property type="evidence" value="ECO:0007669"/>
    <property type="project" value="UniProtKB-KW"/>
</dbReference>
<dbReference type="GO" id="GO:0005829">
    <property type="term" value="C:cytosol"/>
    <property type="evidence" value="ECO:0007669"/>
    <property type="project" value="TreeGrafter"/>
</dbReference>
<keyword evidence="8" id="KW-0479">Metal-binding</keyword>
<keyword evidence="9" id="KW-0460">Magnesium</keyword>
<evidence type="ECO:0000256" key="9">
    <source>
        <dbReference type="ARBA" id="ARBA00022842"/>
    </source>
</evidence>
<evidence type="ECO:0000259" key="14">
    <source>
        <dbReference type="SMART" id="SM00861"/>
    </source>
</evidence>
<dbReference type="NCBIfam" id="NF003933">
    <property type="entry name" value="PRK05444.2-2"/>
    <property type="match status" value="1"/>
</dbReference>
<evidence type="ECO:0000256" key="5">
    <source>
        <dbReference type="ARBA" id="ARBA00011738"/>
    </source>
</evidence>
<evidence type="ECO:0000256" key="8">
    <source>
        <dbReference type="ARBA" id="ARBA00022723"/>
    </source>
</evidence>
<dbReference type="SMART" id="SM00861">
    <property type="entry name" value="Transket_pyr"/>
    <property type="match status" value="1"/>
</dbReference>
<evidence type="ECO:0000256" key="12">
    <source>
        <dbReference type="ARBA" id="ARBA00023229"/>
    </source>
</evidence>
<evidence type="ECO:0000256" key="6">
    <source>
        <dbReference type="ARBA" id="ARBA00013150"/>
    </source>
</evidence>
<dbReference type="InterPro" id="IPR029061">
    <property type="entry name" value="THDP-binding"/>
</dbReference>
<feature type="region of interest" description="Disordered" evidence="13">
    <location>
        <begin position="1"/>
        <end position="32"/>
    </location>
</feature>
<dbReference type="GO" id="GO:0019288">
    <property type="term" value="P:isopentenyl diphosphate biosynthetic process, methylerythritol 4-phosphate pathway"/>
    <property type="evidence" value="ECO:0007669"/>
    <property type="project" value="TreeGrafter"/>
</dbReference>
<dbReference type="CDD" id="cd02007">
    <property type="entry name" value="TPP_DXS"/>
    <property type="match status" value="1"/>
</dbReference>
<evidence type="ECO:0000256" key="2">
    <source>
        <dbReference type="ARBA" id="ARBA00001964"/>
    </source>
</evidence>
<dbReference type="Pfam" id="PF02780">
    <property type="entry name" value="Transketolase_C"/>
    <property type="match status" value="1"/>
</dbReference>
<comment type="similarity">
    <text evidence="4">Belongs to the transketolase family. DXPS subfamily.</text>
</comment>
<comment type="pathway">
    <text evidence="3">Metabolic intermediate biosynthesis; 1-deoxy-D-xylulose 5-phosphate biosynthesis; 1-deoxy-D-xylulose 5-phosphate from D-glyceraldehyde 3-phosphate and pyruvate: step 1/1.</text>
</comment>
<dbReference type="InterPro" id="IPR009014">
    <property type="entry name" value="Transketo_C/PFOR_II"/>
</dbReference>
<feature type="compositionally biased region" description="Low complexity" evidence="13">
    <location>
        <begin position="8"/>
        <end position="32"/>
    </location>
</feature>